<accession>A0A8H4QUG9</accession>
<dbReference type="GO" id="GO:0046872">
    <property type="term" value="F:metal ion binding"/>
    <property type="evidence" value="ECO:0007669"/>
    <property type="project" value="UniProtKB-KW"/>
</dbReference>
<dbReference type="EMBL" id="JAACJL010000030">
    <property type="protein sequence ID" value="KAF4617582.1"/>
    <property type="molecule type" value="Genomic_DNA"/>
</dbReference>
<dbReference type="GO" id="GO:0030833">
    <property type="term" value="P:regulation of actin filament polymerization"/>
    <property type="evidence" value="ECO:0007669"/>
    <property type="project" value="TreeGrafter"/>
</dbReference>
<evidence type="ECO:0000256" key="2">
    <source>
        <dbReference type="ARBA" id="ARBA00022723"/>
    </source>
</evidence>
<keyword evidence="3" id="KW-0862">Zinc</keyword>
<dbReference type="SUPFAM" id="SSF57889">
    <property type="entry name" value="Cysteine-rich domain"/>
    <property type="match status" value="1"/>
</dbReference>
<dbReference type="GO" id="GO:0030036">
    <property type="term" value="P:actin cytoskeleton organization"/>
    <property type="evidence" value="ECO:0007669"/>
    <property type="project" value="UniProtKB-ARBA"/>
</dbReference>
<dbReference type="PROSITE" id="PS50002">
    <property type="entry name" value="SH3"/>
    <property type="match status" value="2"/>
</dbReference>
<protein>
    <recommendedName>
        <fullName evidence="9">Protein BZZ1</fullName>
    </recommendedName>
</protein>
<dbReference type="InterPro" id="IPR020454">
    <property type="entry name" value="DAG/PE-bd"/>
</dbReference>
<feature type="domain" description="Phorbol-ester/DAG-type" evidence="6">
    <location>
        <begin position="403"/>
        <end position="453"/>
    </location>
</feature>
<dbReference type="SMART" id="SM00326">
    <property type="entry name" value="SH3"/>
    <property type="match status" value="2"/>
</dbReference>
<dbReference type="Pfam" id="PF14604">
    <property type="entry name" value="SH3_9"/>
    <property type="match status" value="1"/>
</dbReference>
<dbReference type="AlphaFoldDB" id="A0A8H4QUG9"/>
<evidence type="ECO:0000259" key="6">
    <source>
        <dbReference type="PROSITE" id="PS50081"/>
    </source>
</evidence>
<dbReference type="Gene3D" id="1.20.1270.60">
    <property type="entry name" value="Arfaptin homology (AH) domain/BAR domain"/>
    <property type="match status" value="1"/>
</dbReference>
<keyword evidence="1 4" id="KW-0728">SH3 domain</keyword>
<dbReference type="InterPro" id="IPR027267">
    <property type="entry name" value="AH/BAR_dom_sf"/>
</dbReference>
<keyword evidence="2" id="KW-0479">Metal-binding</keyword>
<dbReference type="InterPro" id="IPR001060">
    <property type="entry name" value="FCH_dom"/>
</dbReference>
<dbReference type="CDD" id="cd11912">
    <property type="entry name" value="SH3_Bzz1_1"/>
    <property type="match status" value="1"/>
</dbReference>
<evidence type="ECO:0000313" key="8">
    <source>
        <dbReference type="Proteomes" id="UP000521872"/>
    </source>
</evidence>
<name>A0A8H4QUG9_9AGAR</name>
<feature type="domain" description="SH3" evidence="5">
    <location>
        <begin position="525"/>
        <end position="595"/>
    </location>
</feature>
<dbReference type="InterPro" id="IPR046349">
    <property type="entry name" value="C1-like_sf"/>
</dbReference>
<dbReference type="PRINTS" id="PR00008">
    <property type="entry name" value="DAGPEDOMAIN"/>
</dbReference>
<organism evidence="7 8">
    <name type="scientific">Agrocybe pediades</name>
    <dbReference type="NCBI Taxonomy" id="84607"/>
    <lineage>
        <taxon>Eukaryota</taxon>
        <taxon>Fungi</taxon>
        <taxon>Dikarya</taxon>
        <taxon>Basidiomycota</taxon>
        <taxon>Agaricomycotina</taxon>
        <taxon>Agaricomycetes</taxon>
        <taxon>Agaricomycetidae</taxon>
        <taxon>Agaricales</taxon>
        <taxon>Agaricineae</taxon>
        <taxon>Strophariaceae</taxon>
        <taxon>Agrocybe</taxon>
    </lineage>
</organism>
<dbReference type="SMART" id="SM00109">
    <property type="entry name" value="C1"/>
    <property type="match status" value="1"/>
</dbReference>
<sequence>MTDQVERISQLFDAQLEVIGDVRPWKIQELYSARVALEREYATKLQTLTRKAAEKKAKSGESYIVGNEPTKITDPTVLRQHTLDVAYNAIISSMTDTAQDHMNFADALTVQGLDVLRTVARRNEETKKKEMTFFQKLLSDRDRIYADRLKCKQKGRASDDRHADRAARQAEQQRNEMLNSKNSYIISIAVANQVKDKFYTEDVPNLENRRLLERMAKILSHGQTLQEQHLDALKSRISFVKEKIDQVDVVKDQDLFIDHNIRPFNAPNNWAFEPCPNHYDTEEINVEEAPKIVIQNKLRRTQGKLAELKPLTESKRRAGAESKLLASQITSYIPDTSVGAIDDLTDNHLEVEHQLTSYASSERILETEIKTVLGALGGQHNRAPALSVTYIPFITDDLGSSAPHSFKSSSFTIPTPCGYCKSSIWGLSRQGKTCRACGLSVHAKCELKVPANCQAASGEDLPRHSHGSIFSRKSISKSQRSEEGGFDFSSSMSCGANNPCIPDLTPSIAPSASSFVESSSSSHDEDVETAEVLFDFEANSEFELQVKVAKTDGKLTEGQVVRIVEADDGSGWIKVADQEGNSGLVPATYLRILTDESEAVAPEDNEQKRAHLPAGNAPVRALYPYTAQGPDELSIQPDEILTLSTGPTGGENYGNGWCEGYNPQGKRGIFPSNYVEHL</sequence>
<dbReference type="InterPro" id="IPR002219">
    <property type="entry name" value="PKC_DAG/PE"/>
</dbReference>
<dbReference type="PROSITE" id="PS50081">
    <property type="entry name" value="ZF_DAG_PE_2"/>
    <property type="match status" value="1"/>
</dbReference>
<dbReference type="InterPro" id="IPR001452">
    <property type="entry name" value="SH3_domain"/>
</dbReference>
<dbReference type="Gene3D" id="2.30.30.40">
    <property type="entry name" value="SH3 Domains"/>
    <property type="match status" value="2"/>
</dbReference>
<evidence type="ECO:0000256" key="4">
    <source>
        <dbReference type="PROSITE-ProRule" id="PRU00192"/>
    </source>
</evidence>
<dbReference type="SUPFAM" id="SSF50044">
    <property type="entry name" value="SH3-domain"/>
    <property type="match status" value="2"/>
</dbReference>
<dbReference type="PANTHER" id="PTHR15735">
    <property type="entry name" value="FCH AND DOUBLE SH3 DOMAINS PROTEIN"/>
    <property type="match status" value="1"/>
</dbReference>
<feature type="domain" description="SH3" evidence="5">
    <location>
        <begin position="614"/>
        <end position="678"/>
    </location>
</feature>
<comment type="caution">
    <text evidence="7">The sequence shown here is derived from an EMBL/GenBank/DDBJ whole genome shotgun (WGS) entry which is preliminary data.</text>
</comment>
<reference evidence="7 8" key="1">
    <citation type="submission" date="2019-12" db="EMBL/GenBank/DDBJ databases">
        <authorList>
            <person name="Floudas D."/>
            <person name="Bentzer J."/>
            <person name="Ahren D."/>
            <person name="Johansson T."/>
            <person name="Persson P."/>
            <person name="Tunlid A."/>
        </authorList>
    </citation>
    <scope>NUCLEOTIDE SEQUENCE [LARGE SCALE GENOMIC DNA]</scope>
    <source>
        <strain evidence="7 8">CBS 102.39</strain>
    </source>
</reference>
<dbReference type="Proteomes" id="UP000521872">
    <property type="component" value="Unassembled WGS sequence"/>
</dbReference>
<dbReference type="GO" id="GO:0030864">
    <property type="term" value="C:cortical actin cytoskeleton"/>
    <property type="evidence" value="ECO:0007669"/>
    <property type="project" value="UniProtKB-ARBA"/>
</dbReference>
<proteinExistence type="predicted"/>
<gene>
    <name evidence="7" type="ORF">D9613_005637</name>
</gene>
<dbReference type="CDD" id="cd20824">
    <property type="entry name" value="C1_SpBZZ1-like"/>
    <property type="match status" value="1"/>
</dbReference>
<evidence type="ECO:0000256" key="1">
    <source>
        <dbReference type="ARBA" id="ARBA00022443"/>
    </source>
</evidence>
<dbReference type="PANTHER" id="PTHR15735:SF21">
    <property type="entry name" value="PROTEIN NERVOUS WRECK"/>
    <property type="match status" value="1"/>
</dbReference>
<keyword evidence="8" id="KW-1185">Reference proteome</keyword>
<evidence type="ECO:0000256" key="3">
    <source>
        <dbReference type="ARBA" id="ARBA00022833"/>
    </source>
</evidence>
<evidence type="ECO:0000259" key="5">
    <source>
        <dbReference type="PROSITE" id="PS50002"/>
    </source>
</evidence>
<dbReference type="SUPFAM" id="SSF103657">
    <property type="entry name" value="BAR/IMD domain-like"/>
    <property type="match status" value="1"/>
</dbReference>
<dbReference type="Pfam" id="PF00130">
    <property type="entry name" value="C1_1"/>
    <property type="match status" value="1"/>
</dbReference>
<dbReference type="InterPro" id="IPR035459">
    <property type="entry name" value="Bzz1_SH3_1"/>
</dbReference>
<dbReference type="InterPro" id="IPR036028">
    <property type="entry name" value="SH3-like_dom_sf"/>
</dbReference>
<evidence type="ECO:0008006" key="9">
    <source>
        <dbReference type="Google" id="ProtNLM"/>
    </source>
</evidence>
<dbReference type="Pfam" id="PF00611">
    <property type="entry name" value="FCH"/>
    <property type="match status" value="1"/>
</dbReference>
<evidence type="ECO:0000313" key="7">
    <source>
        <dbReference type="EMBL" id="KAF4617582.1"/>
    </source>
</evidence>
<dbReference type="Gene3D" id="3.30.60.20">
    <property type="match status" value="1"/>
</dbReference>
<dbReference type="PROSITE" id="PS00479">
    <property type="entry name" value="ZF_DAG_PE_1"/>
    <property type="match status" value="1"/>
</dbReference>